<evidence type="ECO:0000313" key="7">
    <source>
        <dbReference type="EMBL" id="AJE02804.1"/>
    </source>
</evidence>
<dbReference type="Pfam" id="PF02388">
    <property type="entry name" value="FemAB"/>
    <property type="match status" value="1"/>
</dbReference>
<dbReference type="GO" id="GO:0071555">
    <property type="term" value="P:cell wall organization"/>
    <property type="evidence" value="ECO:0007669"/>
    <property type="project" value="UniProtKB-KW"/>
</dbReference>
<evidence type="ECO:0000256" key="6">
    <source>
        <dbReference type="ARBA" id="ARBA00023316"/>
    </source>
</evidence>
<dbReference type="GO" id="GO:0008360">
    <property type="term" value="P:regulation of cell shape"/>
    <property type="evidence" value="ECO:0007669"/>
    <property type="project" value="UniProtKB-KW"/>
</dbReference>
<dbReference type="PANTHER" id="PTHR36174:SF1">
    <property type="entry name" value="LIPID II:GLYCINE GLYCYLTRANSFERASE"/>
    <property type="match status" value="1"/>
</dbReference>
<keyword evidence="4" id="KW-0573">Peptidoglycan synthesis</keyword>
<keyword evidence="5" id="KW-0012">Acyltransferase</keyword>
<dbReference type="SUPFAM" id="SSF55729">
    <property type="entry name" value="Acyl-CoA N-acyltransferases (Nat)"/>
    <property type="match status" value="2"/>
</dbReference>
<comment type="similarity">
    <text evidence="1">Belongs to the FemABX family.</text>
</comment>
<evidence type="ECO:0000256" key="2">
    <source>
        <dbReference type="ARBA" id="ARBA00022679"/>
    </source>
</evidence>
<dbReference type="Proteomes" id="UP000057609">
    <property type="component" value="Chromosome"/>
</dbReference>
<protein>
    <recommendedName>
        <fullName evidence="9">BioF2-like acetyltransferase domain-containing protein</fullName>
    </recommendedName>
</protein>
<keyword evidence="2" id="KW-0808">Transferase</keyword>
<keyword evidence="8" id="KW-1185">Reference proteome</keyword>
<dbReference type="InterPro" id="IPR050644">
    <property type="entry name" value="PG_Glycine_Bridge_Synth"/>
</dbReference>
<evidence type="ECO:0000313" key="8">
    <source>
        <dbReference type="Proteomes" id="UP000057609"/>
    </source>
</evidence>
<dbReference type="PROSITE" id="PS51191">
    <property type="entry name" value="FEMABX"/>
    <property type="match status" value="1"/>
</dbReference>
<keyword evidence="3" id="KW-0133">Cell shape</keyword>
<sequence length="367" mass="41052">MSIPSGFTVEVDRFGRDEWGELLRLFADATLIHAWDFAETICPAQQASRLVLRHQGKVAALAQVRIKAIPGVGCGMAHVAWGPLWCRRGVPPDPAVLDAVLAALQHEYAADRGLLLRVAPNIVVSEWPRAMEILKRRGFGKVARVREYRTLMLDIAAPLQNIRRNLEKKWRQHLSSAEMRGLEVRHGTSPGYYREFLPVYRDMLRRKGLRADLDLERWGKLQEVLPEGEKPEVFLVGPEGGAVSGLIVSALGETSFPILAATAEAGRPLYASYLMHWRTIEWLRERGCRAYDLGGIDPEHNPAVYQFKKGFRARDVSFPGTFEDSRNLLSKGVMTVAEPMYDLVKCVTRTIRGRLFAATDSPPGGEG</sequence>
<evidence type="ECO:0000256" key="4">
    <source>
        <dbReference type="ARBA" id="ARBA00022984"/>
    </source>
</evidence>
<dbReference type="Gene3D" id="3.40.630.30">
    <property type="match status" value="2"/>
</dbReference>
<dbReference type="GO" id="GO:0016755">
    <property type="term" value="F:aminoacyltransferase activity"/>
    <property type="evidence" value="ECO:0007669"/>
    <property type="project" value="InterPro"/>
</dbReference>
<dbReference type="KEGG" id="gpi:GPICK_04980"/>
<evidence type="ECO:0000256" key="1">
    <source>
        <dbReference type="ARBA" id="ARBA00009943"/>
    </source>
</evidence>
<reference evidence="7 8" key="1">
    <citation type="journal article" date="2015" name="Genome Announc.">
        <title>Complete Genome of Geobacter pickeringii G13T, a Metal-Reducing Isolate from Sedimentary Kaolin Deposits.</title>
        <authorList>
            <person name="Badalamenti J.P."/>
            <person name="Bond D.R."/>
        </authorList>
    </citation>
    <scope>NUCLEOTIDE SEQUENCE [LARGE SCALE GENOMIC DNA]</scope>
    <source>
        <strain evidence="7 8">G13</strain>
    </source>
</reference>
<accession>A0A0B5BCJ6</accession>
<keyword evidence="6" id="KW-0961">Cell wall biogenesis/degradation</keyword>
<gene>
    <name evidence="7" type="ORF">GPICK_04980</name>
</gene>
<dbReference type="RefSeq" id="WP_039741007.1">
    <property type="nucleotide sequence ID" value="NZ_CP009788.1"/>
</dbReference>
<organism evidence="7 8">
    <name type="scientific">Geobacter pickeringii</name>
    <dbReference type="NCBI Taxonomy" id="345632"/>
    <lineage>
        <taxon>Bacteria</taxon>
        <taxon>Pseudomonadati</taxon>
        <taxon>Thermodesulfobacteriota</taxon>
        <taxon>Desulfuromonadia</taxon>
        <taxon>Geobacterales</taxon>
        <taxon>Geobacteraceae</taxon>
        <taxon>Geobacter</taxon>
    </lineage>
</organism>
<name>A0A0B5BCJ6_9BACT</name>
<evidence type="ECO:0000256" key="3">
    <source>
        <dbReference type="ARBA" id="ARBA00022960"/>
    </source>
</evidence>
<dbReference type="InterPro" id="IPR016181">
    <property type="entry name" value="Acyl_CoA_acyltransferase"/>
</dbReference>
<dbReference type="InterPro" id="IPR003447">
    <property type="entry name" value="FEMABX"/>
</dbReference>
<evidence type="ECO:0000256" key="5">
    <source>
        <dbReference type="ARBA" id="ARBA00023315"/>
    </source>
</evidence>
<evidence type="ECO:0008006" key="9">
    <source>
        <dbReference type="Google" id="ProtNLM"/>
    </source>
</evidence>
<dbReference type="PANTHER" id="PTHR36174">
    <property type="entry name" value="LIPID II:GLYCINE GLYCYLTRANSFERASE"/>
    <property type="match status" value="1"/>
</dbReference>
<proteinExistence type="inferred from homology"/>
<dbReference type="GO" id="GO:0009252">
    <property type="term" value="P:peptidoglycan biosynthetic process"/>
    <property type="evidence" value="ECO:0007669"/>
    <property type="project" value="UniProtKB-KW"/>
</dbReference>
<dbReference type="STRING" id="345632.GPICK_04980"/>
<dbReference type="AlphaFoldDB" id="A0A0B5BCJ6"/>
<dbReference type="HOGENOM" id="CLU_063238_0_0_7"/>
<dbReference type="EMBL" id="CP009788">
    <property type="protein sequence ID" value="AJE02804.1"/>
    <property type="molecule type" value="Genomic_DNA"/>
</dbReference>
<dbReference type="OrthoDB" id="341858at2"/>